<feature type="transmembrane region" description="Helical" evidence="3">
    <location>
        <begin position="118"/>
        <end position="135"/>
    </location>
</feature>
<feature type="compositionally biased region" description="Basic and acidic residues" evidence="2">
    <location>
        <begin position="353"/>
        <end position="367"/>
    </location>
</feature>
<feature type="transmembrane region" description="Helical" evidence="3">
    <location>
        <begin position="155"/>
        <end position="172"/>
    </location>
</feature>
<keyword evidence="3" id="KW-0472">Membrane</keyword>
<reference evidence="5" key="1">
    <citation type="submission" date="2014-09" db="EMBL/GenBank/DDBJ databases">
        <title>Whole genome shotgun sequence of Streptomyces sp. NBRC 110027.</title>
        <authorList>
            <person name="Komaki H."/>
            <person name="Ichikawa N."/>
            <person name="Katano-Makiyama Y."/>
            <person name="Hosoyama A."/>
            <person name="Hashimoto M."/>
            <person name="Uohara A."/>
            <person name="Kitahashi Y."/>
            <person name="Ohji S."/>
            <person name="Kimura A."/>
            <person name="Yamazoe A."/>
            <person name="Igarashi Y."/>
            <person name="Fujita N."/>
        </authorList>
    </citation>
    <scope>NUCLEOTIDE SEQUENCE [LARGE SCALE GENOMIC DNA]</scope>
    <source>
        <strain evidence="5">NBRC 110027</strain>
    </source>
</reference>
<evidence type="ECO:0008006" key="6">
    <source>
        <dbReference type="Google" id="ProtNLM"/>
    </source>
</evidence>
<feature type="compositionally biased region" description="Basic and acidic residues" evidence="2">
    <location>
        <begin position="401"/>
        <end position="444"/>
    </location>
</feature>
<dbReference type="RefSeq" id="WP_042162525.1">
    <property type="nucleotide sequence ID" value="NZ_BBNO01000017.1"/>
</dbReference>
<protein>
    <recommendedName>
        <fullName evidence="6">DUF2637 domain-containing protein</fullName>
    </recommendedName>
</protein>
<dbReference type="EMBL" id="BBNO01000017">
    <property type="protein sequence ID" value="GAO13034.1"/>
    <property type="molecule type" value="Genomic_DNA"/>
</dbReference>
<comment type="caution">
    <text evidence="4">The sequence shown here is derived from an EMBL/GenBank/DDBJ whole genome shotgun (WGS) entry which is preliminary data.</text>
</comment>
<gene>
    <name evidence="4" type="ORF">TPA0598_17_00150</name>
</gene>
<keyword evidence="1" id="KW-0175">Coiled coil</keyword>
<feature type="transmembrane region" description="Helical" evidence="3">
    <location>
        <begin position="91"/>
        <end position="111"/>
    </location>
</feature>
<feature type="transmembrane region" description="Helical" evidence="3">
    <location>
        <begin position="47"/>
        <end position="71"/>
    </location>
</feature>
<dbReference type="InterPro" id="IPR021235">
    <property type="entry name" value="DUF2637"/>
</dbReference>
<evidence type="ECO:0000313" key="4">
    <source>
        <dbReference type="EMBL" id="GAO13034.1"/>
    </source>
</evidence>
<keyword evidence="5" id="KW-1185">Reference proteome</keyword>
<organism evidence="4 5">
    <name type="scientific">Streptomyces lydicamycinicus</name>
    <dbReference type="NCBI Taxonomy" id="1546107"/>
    <lineage>
        <taxon>Bacteria</taxon>
        <taxon>Bacillati</taxon>
        <taxon>Actinomycetota</taxon>
        <taxon>Actinomycetes</taxon>
        <taxon>Kitasatosporales</taxon>
        <taxon>Streptomycetaceae</taxon>
        <taxon>Streptomyces</taxon>
    </lineage>
</organism>
<feature type="compositionally biased region" description="Basic and acidic residues" evidence="2">
    <location>
        <begin position="29"/>
        <end position="38"/>
    </location>
</feature>
<accession>A0A0P4RGZ8</accession>
<feature type="coiled-coil region" evidence="1">
    <location>
        <begin position="288"/>
        <end position="324"/>
    </location>
</feature>
<reference evidence="4 5" key="2">
    <citation type="journal article" date="2015" name="Stand. Genomic Sci.">
        <title>Draft genome sequence of marine-derived Streptomyces sp. TP-A0598, a producer of anti-MRSA antibiotic lydicamycins.</title>
        <authorList>
            <person name="Komaki H."/>
            <person name="Ichikawa N."/>
            <person name="Hosoyama A."/>
            <person name="Fujita N."/>
            <person name="Igarashi Y."/>
        </authorList>
    </citation>
    <scope>NUCLEOTIDE SEQUENCE [LARGE SCALE GENOMIC DNA]</scope>
    <source>
        <strain evidence="4 5">NBRC 110027</strain>
    </source>
</reference>
<dbReference type="OrthoDB" id="4333663at2"/>
<evidence type="ECO:0000313" key="5">
    <source>
        <dbReference type="Proteomes" id="UP000048965"/>
    </source>
</evidence>
<keyword evidence="3" id="KW-0812">Transmembrane</keyword>
<evidence type="ECO:0000256" key="1">
    <source>
        <dbReference type="SAM" id="Coils"/>
    </source>
</evidence>
<evidence type="ECO:0000256" key="2">
    <source>
        <dbReference type="SAM" id="MobiDB-lite"/>
    </source>
</evidence>
<feature type="compositionally biased region" description="Basic and acidic residues" evidence="2">
    <location>
        <begin position="383"/>
        <end position="393"/>
    </location>
</feature>
<dbReference type="Pfam" id="PF10935">
    <property type="entry name" value="DUF2637"/>
    <property type="match status" value="1"/>
</dbReference>
<feature type="region of interest" description="Disordered" evidence="2">
    <location>
        <begin position="353"/>
        <end position="444"/>
    </location>
</feature>
<evidence type="ECO:0000256" key="3">
    <source>
        <dbReference type="SAM" id="Phobius"/>
    </source>
</evidence>
<dbReference type="AlphaFoldDB" id="A0A0P4RGZ8"/>
<dbReference type="Proteomes" id="UP000048965">
    <property type="component" value="Unassembled WGS sequence"/>
</dbReference>
<feature type="region of interest" description="Disordered" evidence="2">
    <location>
        <begin position="1"/>
        <end position="38"/>
    </location>
</feature>
<keyword evidence="3" id="KW-1133">Transmembrane helix</keyword>
<name>A0A0P4RGZ8_9ACTN</name>
<sequence length="534" mass="57645">MSTTLEAPAAPAPEMPDPDAIAEDAPTPAEHDQEHVEEAPARPLRRIMVMVAVIAAICGVLVATIGFALSYRSLQHAALDWGFGARGAKAFPIGIDGGVIAFVAIDLVLVWRRIARPLLRYAAHGMTAVTIALNISAAVGDRGVWEVLTTDPGRVLGHAVMPILLVLCVEAVRHFVVRTAELEDGTGGIPPQRWLMDFRGTWSIFRTMRTWDRTYAEVREQRRELAIHRVWQEHSQEIAAGRLDALPGLLAPHGVTVEEALAMPARMRRAEQERQQTAAREARILAQEAAAEERTAAQEERLAALAAEAEALRAQGEVDVLRAEVDGERQAAEHRARAAASTADIEASAAARAAERRATEEQRRADAEQEAEETAKTAAARRRAADDERKAAEAESITARTKSETAARMRKAAEDERAGKRAAEEAALKEEAAQEARGRTAAHREAAARAELAALAAEDAARLSERERTIRRVARMILVEAGGTAIALPLARIEQVFGVSNGTASGYRSDAADLIAGGYDHRTDPLHHVAASAV</sequence>
<proteinExistence type="predicted"/>